<sequence length="118" mass="14229">MKKVIKSVLLSIAVIVLGFAIKLGIEFIYSPVDQAMQSEDSFVMYYRWRCKRCHHTWAWMWPRMLFSLKRDYFINANDIPQYDLYKYHLHVTPGFKQENKVIQTVNKAEIKKIWNETH</sequence>
<dbReference type="Proteomes" id="UP000316394">
    <property type="component" value="Plasmid unnamed"/>
</dbReference>
<evidence type="ECO:0000313" key="1">
    <source>
        <dbReference type="EMBL" id="QDR73628.1"/>
    </source>
</evidence>
<evidence type="ECO:0008006" key="3">
    <source>
        <dbReference type="Google" id="ProtNLM"/>
    </source>
</evidence>
<reference evidence="1 2" key="1">
    <citation type="submission" date="2019-07" db="EMBL/GenBank/DDBJ databases">
        <title>Gastrointestinal microbiota of Peromyscus leucopus, the white-footed mouse.</title>
        <authorList>
            <person name="Milovic A."/>
            <person name="Bassam K."/>
            <person name="Barbour A.G."/>
        </authorList>
    </citation>
    <scope>NUCLEOTIDE SEQUENCE [LARGE SCALE GENOMIC DNA]</scope>
    <source>
        <strain evidence="1 2">LL7</strain>
        <plasmid evidence="1 2">unnamed</plasmid>
    </source>
</reference>
<geneLocation type="plasmid" evidence="1 2">
    <name>unnamed</name>
</geneLocation>
<protein>
    <recommendedName>
        <fullName evidence="3">Thioredoxin</fullName>
    </recommendedName>
</protein>
<evidence type="ECO:0000313" key="2">
    <source>
        <dbReference type="Proteomes" id="UP000316394"/>
    </source>
</evidence>
<proteinExistence type="predicted"/>
<dbReference type="EMBL" id="CP041677">
    <property type="protein sequence ID" value="QDR73628.1"/>
    <property type="molecule type" value="Genomic_DNA"/>
</dbReference>
<dbReference type="RefSeq" id="WP_144227976.1">
    <property type="nucleotide sequence ID" value="NZ_CP041677.1"/>
</dbReference>
<organism evidence="1 2">
    <name type="scientific">Limosilactobacillus reuteri</name>
    <name type="common">Lactobacillus reuteri</name>
    <dbReference type="NCBI Taxonomy" id="1598"/>
    <lineage>
        <taxon>Bacteria</taxon>
        <taxon>Bacillati</taxon>
        <taxon>Bacillota</taxon>
        <taxon>Bacilli</taxon>
        <taxon>Lactobacillales</taxon>
        <taxon>Lactobacillaceae</taxon>
        <taxon>Limosilactobacillus</taxon>
    </lineage>
</organism>
<keyword evidence="1" id="KW-0614">Plasmid</keyword>
<accession>A0A517D8F1</accession>
<name>A0A517D8F1_LIMRT</name>
<dbReference type="AlphaFoldDB" id="A0A517D8F1"/>
<gene>
    <name evidence="1" type="ORF">FOD75_11060</name>
</gene>